<dbReference type="AlphaFoldDB" id="A0A3P7S0V3"/>
<dbReference type="EMBL" id="UZAE01008738">
    <property type="protein sequence ID" value="VDO02720.1"/>
    <property type="molecule type" value="Genomic_DNA"/>
</dbReference>
<accession>A0A3P7S0V3</accession>
<proteinExistence type="predicted"/>
<dbReference type="Proteomes" id="UP000278807">
    <property type="component" value="Unassembled WGS sequence"/>
</dbReference>
<keyword evidence="2" id="KW-1185">Reference proteome</keyword>
<reference evidence="1 2" key="1">
    <citation type="submission" date="2018-11" db="EMBL/GenBank/DDBJ databases">
        <authorList>
            <consortium name="Pathogen Informatics"/>
        </authorList>
    </citation>
    <scope>NUCLEOTIDE SEQUENCE [LARGE SCALE GENOMIC DNA]</scope>
</reference>
<organism evidence="1 2">
    <name type="scientific">Rodentolepis nana</name>
    <name type="common">Dwarf tapeworm</name>
    <name type="synonym">Hymenolepis nana</name>
    <dbReference type="NCBI Taxonomy" id="102285"/>
    <lineage>
        <taxon>Eukaryota</taxon>
        <taxon>Metazoa</taxon>
        <taxon>Spiralia</taxon>
        <taxon>Lophotrochozoa</taxon>
        <taxon>Platyhelminthes</taxon>
        <taxon>Cestoda</taxon>
        <taxon>Eucestoda</taxon>
        <taxon>Cyclophyllidea</taxon>
        <taxon>Hymenolepididae</taxon>
        <taxon>Rodentolepis</taxon>
    </lineage>
</organism>
<evidence type="ECO:0000313" key="2">
    <source>
        <dbReference type="Proteomes" id="UP000278807"/>
    </source>
</evidence>
<protein>
    <submittedName>
        <fullName evidence="1">Uncharacterized protein</fullName>
    </submittedName>
</protein>
<evidence type="ECO:0000313" key="1">
    <source>
        <dbReference type="EMBL" id="VDO02720.1"/>
    </source>
</evidence>
<gene>
    <name evidence="1" type="ORF">HNAJ_LOCUS6860</name>
</gene>
<name>A0A3P7S0V3_RODNA</name>
<sequence length="59" mass="7140">MIWQTLPFLERTFMAWWNRRSTEAASIFPRVVHLVWCQIRSSWNYQTAELYLHIAATVL</sequence>